<sequence length="184" mass="20735">MHKKVQFQLYNNHWYKPGSKIKILIWYFINILFFINPLNPLSSLKVFILRIFGAKIGSNVAIKQSVNLKYPWLLEVGNNVWIGENVWIDNLAKVKIEDNVCISQGAMLLCGNHDYKKSSFDLIVGQIVLEEGSWVGAKSVVCSGVTLKSHAILSVGSVANKDLEAYSIYQGNPAVKIRKRNIVE</sequence>
<reference evidence="4 5" key="1">
    <citation type="submission" date="2016-12" db="EMBL/GenBank/DDBJ databases">
        <title>Trade-off between light-utilization and light-protection in marine flavobacteria.</title>
        <authorList>
            <person name="Kumagai Y."/>
            <person name="Yoshizawa S."/>
            <person name="Kogure K."/>
            <person name="Iwasaki W."/>
        </authorList>
    </citation>
    <scope>NUCLEOTIDE SEQUENCE [LARGE SCALE GENOMIC DNA]</scope>
    <source>
        <strain evidence="4 5">KCTC 12100</strain>
    </source>
</reference>
<gene>
    <name evidence="4" type="ORF">BTO14_01935</name>
</gene>
<organism evidence="4 5">
    <name type="scientific">Polaribacter butkevichii</name>
    <dbReference type="NCBI Taxonomy" id="218490"/>
    <lineage>
        <taxon>Bacteria</taxon>
        <taxon>Pseudomonadati</taxon>
        <taxon>Bacteroidota</taxon>
        <taxon>Flavobacteriia</taxon>
        <taxon>Flavobacteriales</taxon>
        <taxon>Flavobacteriaceae</taxon>
    </lineage>
</organism>
<evidence type="ECO:0000256" key="3">
    <source>
        <dbReference type="SAM" id="Phobius"/>
    </source>
</evidence>
<dbReference type="GO" id="GO:0005829">
    <property type="term" value="C:cytosol"/>
    <property type="evidence" value="ECO:0007669"/>
    <property type="project" value="TreeGrafter"/>
</dbReference>
<evidence type="ECO:0000313" key="4">
    <source>
        <dbReference type="EMBL" id="PQJ72085.1"/>
    </source>
</evidence>
<keyword evidence="2 4" id="KW-0808">Transferase</keyword>
<name>A0A2P6CB02_9FLAO</name>
<dbReference type="EMBL" id="MSCK01000001">
    <property type="protein sequence ID" value="PQJ72085.1"/>
    <property type="molecule type" value="Genomic_DNA"/>
</dbReference>
<dbReference type="OrthoDB" id="9814490at2"/>
<dbReference type="SUPFAM" id="SSF51161">
    <property type="entry name" value="Trimeric LpxA-like enzymes"/>
    <property type="match status" value="1"/>
</dbReference>
<comment type="caution">
    <text evidence="4">The sequence shown here is derived from an EMBL/GenBank/DDBJ whole genome shotgun (WGS) entry which is preliminary data.</text>
</comment>
<dbReference type="InterPro" id="IPR051159">
    <property type="entry name" value="Hexapeptide_acetyltransf"/>
</dbReference>
<dbReference type="Gene3D" id="2.160.10.10">
    <property type="entry name" value="Hexapeptide repeat proteins"/>
    <property type="match status" value="1"/>
</dbReference>
<keyword evidence="5" id="KW-1185">Reference proteome</keyword>
<keyword evidence="3" id="KW-1133">Transmembrane helix</keyword>
<keyword evidence="3" id="KW-0812">Transmembrane</keyword>
<protein>
    <submittedName>
        <fullName evidence="4">Colanic acid biosynthesis acetyltransferase WcaF</fullName>
    </submittedName>
</protein>
<proteinExistence type="inferred from homology"/>
<dbReference type="PANTHER" id="PTHR23416:SF23">
    <property type="entry name" value="ACETYLTRANSFERASE C18B11.09C-RELATED"/>
    <property type="match status" value="1"/>
</dbReference>
<feature type="transmembrane region" description="Helical" evidence="3">
    <location>
        <begin position="21"/>
        <end position="38"/>
    </location>
</feature>
<evidence type="ECO:0000256" key="1">
    <source>
        <dbReference type="ARBA" id="ARBA00007274"/>
    </source>
</evidence>
<dbReference type="NCBIfam" id="NF007797">
    <property type="entry name" value="PRK10502.1"/>
    <property type="match status" value="1"/>
</dbReference>
<keyword evidence="3" id="KW-0472">Membrane</keyword>
<dbReference type="InterPro" id="IPR011004">
    <property type="entry name" value="Trimer_LpxA-like_sf"/>
</dbReference>
<evidence type="ECO:0000256" key="2">
    <source>
        <dbReference type="ARBA" id="ARBA00022679"/>
    </source>
</evidence>
<dbReference type="CDD" id="cd05825">
    <property type="entry name" value="LbH_wcaF_like"/>
    <property type="match status" value="1"/>
</dbReference>
<dbReference type="PANTHER" id="PTHR23416">
    <property type="entry name" value="SIALIC ACID SYNTHASE-RELATED"/>
    <property type="match status" value="1"/>
</dbReference>
<evidence type="ECO:0000313" key="5">
    <source>
        <dbReference type="Proteomes" id="UP000247345"/>
    </source>
</evidence>
<dbReference type="Proteomes" id="UP000247345">
    <property type="component" value="Unassembled WGS sequence"/>
</dbReference>
<dbReference type="RefSeq" id="WP_105047740.1">
    <property type="nucleotide sequence ID" value="NZ_CP150661.1"/>
</dbReference>
<dbReference type="GO" id="GO:0008374">
    <property type="term" value="F:O-acyltransferase activity"/>
    <property type="evidence" value="ECO:0007669"/>
    <property type="project" value="TreeGrafter"/>
</dbReference>
<dbReference type="AlphaFoldDB" id="A0A2P6CB02"/>
<comment type="similarity">
    <text evidence="1">Belongs to the transferase hexapeptide repeat family.</text>
</comment>
<accession>A0A2P6CB02</accession>